<protein>
    <submittedName>
        <fullName evidence="2">Uncharacterized protein</fullName>
    </submittedName>
</protein>
<accession>A0A8W8K8H9</accession>
<evidence type="ECO:0000256" key="1">
    <source>
        <dbReference type="SAM" id="MobiDB-lite"/>
    </source>
</evidence>
<organism evidence="2 3">
    <name type="scientific">Magallana gigas</name>
    <name type="common">Pacific oyster</name>
    <name type="synonym">Crassostrea gigas</name>
    <dbReference type="NCBI Taxonomy" id="29159"/>
    <lineage>
        <taxon>Eukaryota</taxon>
        <taxon>Metazoa</taxon>
        <taxon>Spiralia</taxon>
        <taxon>Lophotrochozoa</taxon>
        <taxon>Mollusca</taxon>
        <taxon>Bivalvia</taxon>
        <taxon>Autobranchia</taxon>
        <taxon>Pteriomorphia</taxon>
        <taxon>Ostreida</taxon>
        <taxon>Ostreoidea</taxon>
        <taxon>Ostreidae</taxon>
        <taxon>Magallana</taxon>
    </lineage>
</organism>
<proteinExistence type="predicted"/>
<evidence type="ECO:0000313" key="3">
    <source>
        <dbReference type="Proteomes" id="UP000005408"/>
    </source>
</evidence>
<feature type="compositionally biased region" description="Basic and acidic residues" evidence="1">
    <location>
        <begin position="123"/>
        <end position="134"/>
    </location>
</feature>
<feature type="region of interest" description="Disordered" evidence="1">
    <location>
        <begin position="1"/>
        <end position="20"/>
    </location>
</feature>
<sequence length="575" mass="65443">MDAIVPDGFSSSYNRKSKKYKSDAIQAQLAKEHKLIDKGEHVSSREMGKDQERVRKCLEKLEHDRIKFCKDYKPSRGSSPFPNTDERDRSHSRGSFRPLSGYDVKSQSRSRRQLQEAGATSLDLKRPTSRRSLDQGKISADSGHDHPQDRQRSHSLSLPSPDKKKSHGLKGATSAVDKRLPDTPIPSIILTEEDCKQSSILFLSPTAKPNADILNNKQAPEKVGANKENRVPPNQDNHPSRSGYREHNPSPRENTKHNSQSRDHHGTKDHHVSSQGAHVKRAHQEDQQHGARAKHGHDHAGSRDHHPHGARPIPRDHHDSQSILPSHRDSRHGEHHADHHSHLHRESRRQSHILENRRYSMVGHNRKLAHENNMEEAQNLYELAIRSVADAHKHSPPTIHGRRGSVSGERRGSLPGERRGSVSLEKPSPLALPEHMPNLSMLDSSAMEDLEELLREVQIFRDRKIAEDEQGFCYMQSRHQRRRLEHIESILEKLSRHSTTKFDPKEMLACGYLRLSKYNVETLENMMRESGQDPGIHAHSDVTNYDLWADIRREKELEKASADVTSSSPTKKIKG</sequence>
<feature type="region of interest" description="Disordered" evidence="1">
    <location>
        <begin position="68"/>
        <end position="184"/>
    </location>
</feature>
<name>A0A8W8K8H9_MAGGI</name>
<feature type="region of interest" description="Disordered" evidence="1">
    <location>
        <begin position="222"/>
        <end position="354"/>
    </location>
</feature>
<dbReference type="OrthoDB" id="10071349at2759"/>
<reference evidence="2" key="1">
    <citation type="submission" date="2022-08" db="UniProtKB">
        <authorList>
            <consortium name="EnsemblMetazoa"/>
        </authorList>
    </citation>
    <scope>IDENTIFICATION</scope>
    <source>
        <strain evidence="2">05x7-T-G4-1.051#20</strain>
    </source>
</reference>
<dbReference type="AlphaFoldDB" id="A0A8W8K8H9"/>
<dbReference type="OMA" id="AHENNME"/>
<feature type="region of interest" description="Disordered" evidence="1">
    <location>
        <begin position="392"/>
        <end position="436"/>
    </location>
</feature>
<feature type="compositionally biased region" description="Basic and acidic residues" evidence="1">
    <location>
        <begin position="243"/>
        <end position="272"/>
    </location>
</feature>
<dbReference type="Proteomes" id="UP000005408">
    <property type="component" value="Unassembled WGS sequence"/>
</dbReference>
<feature type="compositionally biased region" description="Basic and acidic residues" evidence="1">
    <location>
        <begin position="142"/>
        <end position="152"/>
    </location>
</feature>
<feature type="compositionally biased region" description="Basic residues" evidence="1">
    <location>
        <begin position="338"/>
        <end position="347"/>
    </location>
</feature>
<keyword evidence="3" id="KW-1185">Reference proteome</keyword>
<evidence type="ECO:0000313" key="2">
    <source>
        <dbReference type="EnsemblMetazoa" id="G22564.2:cds"/>
    </source>
</evidence>
<feature type="compositionally biased region" description="Basic and acidic residues" evidence="1">
    <location>
        <begin position="408"/>
        <end position="420"/>
    </location>
</feature>
<feature type="compositionally biased region" description="Basic and acidic residues" evidence="1">
    <location>
        <begin position="313"/>
        <end position="337"/>
    </location>
</feature>
<dbReference type="EnsemblMetazoa" id="G22564.2">
    <property type="protein sequence ID" value="G22564.2:cds"/>
    <property type="gene ID" value="G22564"/>
</dbReference>